<evidence type="ECO:0000313" key="2">
    <source>
        <dbReference type="EMBL" id="MPC38073.1"/>
    </source>
</evidence>
<dbReference type="AlphaFoldDB" id="A0A5B7EYX8"/>
<dbReference type="Proteomes" id="UP000324222">
    <property type="component" value="Unassembled WGS sequence"/>
</dbReference>
<reference evidence="2 3" key="1">
    <citation type="submission" date="2019-05" db="EMBL/GenBank/DDBJ databases">
        <title>Another draft genome of Portunus trituberculatus and its Hox gene families provides insights of decapod evolution.</title>
        <authorList>
            <person name="Jeong J.-H."/>
            <person name="Song I."/>
            <person name="Kim S."/>
            <person name="Choi T."/>
            <person name="Kim D."/>
            <person name="Ryu S."/>
            <person name="Kim W."/>
        </authorList>
    </citation>
    <scope>NUCLEOTIDE SEQUENCE [LARGE SCALE GENOMIC DNA]</scope>
    <source>
        <tissue evidence="2">Muscle</tissue>
    </source>
</reference>
<evidence type="ECO:0000313" key="3">
    <source>
        <dbReference type="Proteomes" id="UP000324222"/>
    </source>
</evidence>
<evidence type="ECO:0000256" key="1">
    <source>
        <dbReference type="SAM" id="Phobius"/>
    </source>
</evidence>
<protein>
    <submittedName>
        <fullName evidence="2">Uncharacterized protein</fullName>
    </submittedName>
</protein>
<organism evidence="2 3">
    <name type="scientific">Portunus trituberculatus</name>
    <name type="common">Swimming crab</name>
    <name type="synonym">Neptunus trituberculatus</name>
    <dbReference type="NCBI Taxonomy" id="210409"/>
    <lineage>
        <taxon>Eukaryota</taxon>
        <taxon>Metazoa</taxon>
        <taxon>Ecdysozoa</taxon>
        <taxon>Arthropoda</taxon>
        <taxon>Crustacea</taxon>
        <taxon>Multicrustacea</taxon>
        <taxon>Malacostraca</taxon>
        <taxon>Eumalacostraca</taxon>
        <taxon>Eucarida</taxon>
        <taxon>Decapoda</taxon>
        <taxon>Pleocyemata</taxon>
        <taxon>Brachyura</taxon>
        <taxon>Eubrachyura</taxon>
        <taxon>Portunoidea</taxon>
        <taxon>Portunidae</taxon>
        <taxon>Portuninae</taxon>
        <taxon>Portunus</taxon>
    </lineage>
</organism>
<accession>A0A5B7EYX8</accession>
<gene>
    <name evidence="2" type="ORF">E2C01_031574</name>
</gene>
<keyword evidence="1" id="KW-1133">Transmembrane helix</keyword>
<feature type="transmembrane region" description="Helical" evidence="1">
    <location>
        <begin position="113"/>
        <end position="134"/>
    </location>
</feature>
<dbReference type="EMBL" id="VSRR010003967">
    <property type="protein sequence ID" value="MPC38073.1"/>
    <property type="molecule type" value="Genomic_DNA"/>
</dbReference>
<name>A0A5B7EYX8_PORTR</name>
<keyword evidence="1" id="KW-0472">Membrane</keyword>
<proteinExistence type="predicted"/>
<keyword evidence="3" id="KW-1185">Reference proteome</keyword>
<sequence length="209" mass="23478">MTPLKMTCYSCLSQYLPTTHRLPRGSSALLCAAQHAMERSLVWDFFFEIVSALSPTDAPLWVSKPPTRINVTEGSDLLVKAAATANPGPISAALLPVHQSLTKLAMFGVFRRWYHVLPSLVLSIVFSSLVLGSVCSRISHPWLARFLKYLMKQDKFFLHNLQGHYSVSIEVGIPQTKIQIEDPEGNVRTCYSYVRVLLVNWHQHEAGKQ</sequence>
<comment type="caution">
    <text evidence="2">The sequence shown here is derived from an EMBL/GenBank/DDBJ whole genome shotgun (WGS) entry which is preliminary data.</text>
</comment>
<keyword evidence="1" id="KW-0812">Transmembrane</keyword>